<dbReference type="Proteomes" id="UP000236333">
    <property type="component" value="Unassembled WGS sequence"/>
</dbReference>
<accession>A0A2J8A9F8</accession>
<sequence>MLLANGPESRSHGARAHTQLLESGDTRVQAIKRRPLFASTLYHDPVLAVAAHNRGKSAM</sequence>
<reference evidence="2 3" key="1">
    <citation type="journal article" date="2017" name="Mol. Biol. Evol.">
        <title>The 4-celled Tetrabaena socialis nuclear genome reveals the essential components for genetic control of cell number at the origin of multicellularity in the volvocine lineage.</title>
        <authorList>
            <person name="Featherston J."/>
            <person name="Arakaki Y."/>
            <person name="Hanschen E.R."/>
            <person name="Ferris P.J."/>
            <person name="Michod R.E."/>
            <person name="Olson B.J.S.C."/>
            <person name="Nozaki H."/>
            <person name="Durand P.M."/>
        </authorList>
    </citation>
    <scope>NUCLEOTIDE SEQUENCE [LARGE SCALE GENOMIC DNA]</scope>
    <source>
        <strain evidence="2 3">NIES-571</strain>
    </source>
</reference>
<keyword evidence="3" id="KW-1185">Reference proteome</keyword>
<evidence type="ECO:0000313" key="2">
    <source>
        <dbReference type="EMBL" id="PNH09135.1"/>
    </source>
</evidence>
<gene>
    <name evidence="2" type="ORF">TSOC_004257</name>
</gene>
<protein>
    <submittedName>
        <fullName evidence="2">Uncharacterized protein</fullName>
    </submittedName>
</protein>
<dbReference type="EMBL" id="PGGS01000102">
    <property type="protein sequence ID" value="PNH09135.1"/>
    <property type="molecule type" value="Genomic_DNA"/>
</dbReference>
<comment type="caution">
    <text evidence="2">The sequence shown here is derived from an EMBL/GenBank/DDBJ whole genome shotgun (WGS) entry which is preliminary data.</text>
</comment>
<dbReference type="AlphaFoldDB" id="A0A2J8A9F8"/>
<evidence type="ECO:0000313" key="3">
    <source>
        <dbReference type="Proteomes" id="UP000236333"/>
    </source>
</evidence>
<name>A0A2J8A9F8_9CHLO</name>
<feature type="region of interest" description="Disordered" evidence="1">
    <location>
        <begin position="1"/>
        <end position="21"/>
    </location>
</feature>
<organism evidence="2 3">
    <name type="scientific">Tetrabaena socialis</name>
    <dbReference type="NCBI Taxonomy" id="47790"/>
    <lineage>
        <taxon>Eukaryota</taxon>
        <taxon>Viridiplantae</taxon>
        <taxon>Chlorophyta</taxon>
        <taxon>core chlorophytes</taxon>
        <taxon>Chlorophyceae</taxon>
        <taxon>CS clade</taxon>
        <taxon>Chlamydomonadales</taxon>
        <taxon>Tetrabaenaceae</taxon>
        <taxon>Tetrabaena</taxon>
    </lineage>
</organism>
<proteinExistence type="predicted"/>
<evidence type="ECO:0000256" key="1">
    <source>
        <dbReference type="SAM" id="MobiDB-lite"/>
    </source>
</evidence>